<keyword evidence="1" id="KW-1133">Transmembrane helix</keyword>
<keyword evidence="1" id="KW-0472">Membrane</keyword>
<feature type="transmembrane region" description="Helical" evidence="1">
    <location>
        <begin position="99"/>
        <end position="123"/>
    </location>
</feature>
<organism evidence="3 4">
    <name type="scientific">Bacillus coahuilensis p1.1.43</name>
    <dbReference type="NCBI Taxonomy" id="1150625"/>
    <lineage>
        <taxon>Bacteria</taxon>
        <taxon>Bacillati</taxon>
        <taxon>Bacillota</taxon>
        <taxon>Bacilli</taxon>
        <taxon>Bacillales</taxon>
        <taxon>Bacillaceae</taxon>
        <taxon>Bacillus</taxon>
    </lineage>
</organism>
<reference evidence="3 4" key="1">
    <citation type="journal article" date="2016" name="Front. Microbiol.">
        <title>Microevolution Analysis of Bacillus coahuilensis Unveils Differences in Phosphorus Acquisition Strategies and Their Regulation.</title>
        <authorList>
            <person name="Gomez-Lunar Z."/>
            <person name="Hernandez-Gonzalez I."/>
            <person name="Rodriguez-Torres M.D."/>
            <person name="Souza V."/>
            <person name="Olmedo-Alvarez G."/>
        </authorList>
    </citation>
    <scope>NUCLEOTIDE SEQUENCE [LARGE SCALE GENOMIC DNA]</scope>
    <source>
        <strain evidence="4">p1.1.43</strain>
    </source>
</reference>
<name>A0A147K6C9_9BACI</name>
<sequence>MSIPKPLVQTNQLFIVVSVIVGLFLQPLILWLPFLVGIITISTKKNPIMMLGKNFLRKPITAYMLEDRDQQIFNQWIATILIGMTILFSFIGWSTASMVSGLMVVFASTLALAGYCIGCTIRYRYKMWQYHRNVKNAQE</sequence>
<dbReference type="Pfam" id="PF14340">
    <property type="entry name" value="DUF4395"/>
    <property type="match status" value="1"/>
</dbReference>
<protein>
    <recommendedName>
        <fullName evidence="2">DUF4395 domain-containing protein</fullName>
    </recommendedName>
</protein>
<evidence type="ECO:0000313" key="4">
    <source>
        <dbReference type="Proteomes" id="UP000074108"/>
    </source>
</evidence>
<gene>
    <name evidence="3" type="ORF">Q75_12665</name>
</gene>
<dbReference type="AlphaFoldDB" id="A0A147K6C9"/>
<dbReference type="EMBL" id="LDYG01000039">
    <property type="protein sequence ID" value="KUP05368.1"/>
    <property type="molecule type" value="Genomic_DNA"/>
</dbReference>
<feature type="transmembrane region" description="Helical" evidence="1">
    <location>
        <begin position="73"/>
        <end position="93"/>
    </location>
</feature>
<evidence type="ECO:0000259" key="2">
    <source>
        <dbReference type="Pfam" id="PF14340"/>
    </source>
</evidence>
<dbReference type="OrthoDB" id="2376580at2"/>
<accession>A0A147K6C9</accession>
<proteinExistence type="predicted"/>
<dbReference type="RefSeq" id="WP_010174559.1">
    <property type="nucleotide sequence ID" value="NZ_LDYG01000039.1"/>
</dbReference>
<dbReference type="InterPro" id="IPR025508">
    <property type="entry name" value="DUF4395"/>
</dbReference>
<keyword evidence="4" id="KW-1185">Reference proteome</keyword>
<feature type="transmembrane region" description="Helical" evidence="1">
    <location>
        <begin position="12"/>
        <end position="41"/>
    </location>
</feature>
<dbReference type="PIRSF" id="PIRSF030042">
    <property type="entry name" value="UCP030042"/>
    <property type="match status" value="1"/>
</dbReference>
<dbReference type="InterPro" id="IPR016942">
    <property type="entry name" value="UCP030042"/>
</dbReference>
<evidence type="ECO:0000256" key="1">
    <source>
        <dbReference type="SAM" id="Phobius"/>
    </source>
</evidence>
<keyword evidence="1" id="KW-0812">Transmembrane</keyword>
<dbReference type="PATRIC" id="fig|1150625.3.peg.2662"/>
<evidence type="ECO:0000313" key="3">
    <source>
        <dbReference type="EMBL" id="KUP05368.1"/>
    </source>
</evidence>
<dbReference type="Proteomes" id="UP000074108">
    <property type="component" value="Unassembled WGS sequence"/>
</dbReference>
<dbReference type="STRING" id="1150625.Q75_12665"/>
<comment type="caution">
    <text evidence="3">The sequence shown here is derived from an EMBL/GenBank/DDBJ whole genome shotgun (WGS) entry which is preliminary data.</text>
</comment>
<feature type="domain" description="DUF4395" evidence="2">
    <location>
        <begin position="3"/>
        <end position="126"/>
    </location>
</feature>